<evidence type="ECO:0000256" key="6">
    <source>
        <dbReference type="ARBA" id="ARBA00022989"/>
    </source>
</evidence>
<evidence type="ECO:0000256" key="2">
    <source>
        <dbReference type="ARBA" id="ARBA00008370"/>
    </source>
</evidence>
<organism evidence="11">
    <name type="scientific">Arion vulgaris</name>
    <dbReference type="NCBI Taxonomy" id="1028688"/>
    <lineage>
        <taxon>Eukaryota</taxon>
        <taxon>Metazoa</taxon>
        <taxon>Spiralia</taxon>
        <taxon>Lophotrochozoa</taxon>
        <taxon>Mollusca</taxon>
        <taxon>Gastropoda</taxon>
        <taxon>Heterobranchia</taxon>
        <taxon>Euthyneura</taxon>
        <taxon>Panpulmonata</taxon>
        <taxon>Eupulmonata</taxon>
        <taxon>Stylommatophora</taxon>
        <taxon>Helicina</taxon>
        <taxon>Arionoidea</taxon>
        <taxon>Arionidae</taxon>
        <taxon>Arion</taxon>
    </lineage>
</organism>
<evidence type="ECO:0000256" key="7">
    <source>
        <dbReference type="ARBA" id="ARBA00023128"/>
    </source>
</evidence>
<dbReference type="PANTHER" id="PTHR17130:SF14">
    <property type="entry name" value="CYTOCHROME C OXIDASE ASSEMBLY PROTEIN COX16 HOMOLOG, MITOCHONDRIAL"/>
    <property type="match status" value="1"/>
</dbReference>
<evidence type="ECO:0000256" key="10">
    <source>
        <dbReference type="SAM" id="Phobius"/>
    </source>
</evidence>
<reference evidence="11" key="1">
    <citation type="submission" date="2014-12" db="EMBL/GenBank/DDBJ databases">
        <title>Insight into the proteome of Arion vulgaris.</title>
        <authorList>
            <person name="Aradska J."/>
            <person name="Bulat T."/>
            <person name="Smidak R."/>
            <person name="Sarate P."/>
            <person name="Gangsoo J."/>
            <person name="Sialana F."/>
            <person name="Bilban M."/>
            <person name="Lubec G."/>
        </authorList>
    </citation>
    <scope>NUCLEOTIDE SEQUENCE</scope>
    <source>
        <tissue evidence="11">Skin</tissue>
    </source>
</reference>
<evidence type="ECO:0000256" key="8">
    <source>
        <dbReference type="ARBA" id="ARBA00023136"/>
    </source>
</evidence>
<keyword evidence="6 10" id="KW-1133">Transmembrane helix</keyword>
<dbReference type="InterPro" id="IPR020164">
    <property type="entry name" value="Cyt_c_Oxase_assmbl_COX16"/>
</dbReference>
<dbReference type="Pfam" id="PF14138">
    <property type="entry name" value="COX16"/>
    <property type="match status" value="1"/>
</dbReference>
<comment type="similarity">
    <text evidence="2">Belongs to the COX16 family.</text>
</comment>
<gene>
    <name evidence="11" type="primary">ORF174351</name>
</gene>
<proteinExistence type="inferred from homology"/>
<evidence type="ECO:0000256" key="5">
    <source>
        <dbReference type="ARBA" id="ARBA00022792"/>
    </source>
</evidence>
<keyword evidence="4 10" id="KW-0812">Transmembrane</keyword>
<comment type="subcellular location">
    <subcellularLocation>
        <location evidence="1">Mitochondrion inner membrane</location>
        <topology evidence="1">Single-pass membrane protein</topology>
    </subcellularLocation>
</comment>
<accession>A0A0B7BAW8</accession>
<dbReference type="GO" id="GO:0005743">
    <property type="term" value="C:mitochondrial inner membrane"/>
    <property type="evidence" value="ECO:0007669"/>
    <property type="project" value="UniProtKB-SubCell"/>
</dbReference>
<evidence type="ECO:0000256" key="9">
    <source>
        <dbReference type="SAM" id="MobiDB-lite"/>
    </source>
</evidence>
<feature type="non-terminal residue" evidence="11">
    <location>
        <position position="1"/>
    </location>
</feature>
<evidence type="ECO:0000256" key="1">
    <source>
        <dbReference type="ARBA" id="ARBA00004434"/>
    </source>
</evidence>
<dbReference type="GO" id="GO:0033617">
    <property type="term" value="P:mitochondrial respiratory chain complex IV assembly"/>
    <property type="evidence" value="ECO:0007669"/>
    <property type="project" value="TreeGrafter"/>
</dbReference>
<keyword evidence="7" id="KW-0496">Mitochondrion</keyword>
<protein>
    <recommendedName>
        <fullName evidence="3">Cytochrome c oxidase assembly protein COX16 homolog, mitochondrial</fullName>
    </recommendedName>
</protein>
<name>A0A0B7BAW8_9EUPU</name>
<sequence>QHFYMAHSQWKIWEYIKRRKFITMGIPFVIFVTGSSFFMKEFASIRYEFRKNRTLSNKEAEAFGLKPVNIETIQKEMLKEIEKADVDNWVNIRGPRPWEDSKTVQSEQWDKLKKGQSETKDGNL</sequence>
<dbReference type="PANTHER" id="PTHR17130">
    <property type="entry name" value="MITOCHONDRIAL OUTER MEMBRANE PROTEIN 25"/>
    <property type="match status" value="1"/>
</dbReference>
<dbReference type="EMBL" id="HACG01043162">
    <property type="protein sequence ID" value="CEK90027.1"/>
    <property type="molecule type" value="Transcribed_RNA"/>
</dbReference>
<evidence type="ECO:0000256" key="4">
    <source>
        <dbReference type="ARBA" id="ARBA00022692"/>
    </source>
</evidence>
<evidence type="ECO:0000313" key="11">
    <source>
        <dbReference type="EMBL" id="CEK90027.1"/>
    </source>
</evidence>
<feature type="region of interest" description="Disordered" evidence="9">
    <location>
        <begin position="97"/>
        <end position="124"/>
    </location>
</feature>
<feature type="transmembrane region" description="Helical" evidence="10">
    <location>
        <begin position="21"/>
        <end position="39"/>
    </location>
</feature>
<keyword evidence="5" id="KW-0999">Mitochondrion inner membrane</keyword>
<dbReference type="AlphaFoldDB" id="A0A0B7BAW8"/>
<evidence type="ECO:0000256" key="3">
    <source>
        <dbReference type="ARBA" id="ARBA00021814"/>
    </source>
</evidence>
<keyword evidence="8 10" id="KW-0472">Membrane</keyword>